<reference evidence="1" key="1">
    <citation type="journal article" date="2015" name="Nature">
        <title>Complex archaea that bridge the gap between prokaryotes and eukaryotes.</title>
        <authorList>
            <person name="Spang A."/>
            <person name="Saw J.H."/>
            <person name="Jorgensen S.L."/>
            <person name="Zaremba-Niedzwiedzka K."/>
            <person name="Martijn J."/>
            <person name="Lind A.E."/>
            <person name="van Eijk R."/>
            <person name="Schleper C."/>
            <person name="Guy L."/>
            <person name="Ettema T.J."/>
        </authorList>
    </citation>
    <scope>NUCLEOTIDE SEQUENCE</scope>
</reference>
<gene>
    <name evidence="1" type="ORF">LCGC14_0940330</name>
</gene>
<evidence type="ECO:0000313" key="1">
    <source>
        <dbReference type="EMBL" id="KKN19980.1"/>
    </source>
</evidence>
<proteinExistence type="predicted"/>
<name>A0A0F9NK85_9ZZZZ</name>
<evidence type="ECO:0008006" key="2">
    <source>
        <dbReference type="Google" id="ProtNLM"/>
    </source>
</evidence>
<dbReference type="EMBL" id="LAZR01003284">
    <property type="protein sequence ID" value="KKN19980.1"/>
    <property type="molecule type" value="Genomic_DNA"/>
</dbReference>
<dbReference type="PROSITE" id="PS00675">
    <property type="entry name" value="SIGMA54_INTERACT_1"/>
    <property type="match status" value="1"/>
</dbReference>
<dbReference type="InterPro" id="IPR027417">
    <property type="entry name" value="P-loop_NTPase"/>
</dbReference>
<dbReference type="Pfam" id="PF13479">
    <property type="entry name" value="AAA_24"/>
    <property type="match status" value="1"/>
</dbReference>
<comment type="caution">
    <text evidence="1">The sequence shown here is derived from an EMBL/GenBank/DDBJ whole genome shotgun (WGS) entry which is preliminary data.</text>
</comment>
<accession>A0A0F9NK85</accession>
<dbReference type="SUPFAM" id="SSF52540">
    <property type="entry name" value="P-loop containing nucleoside triphosphate hydrolases"/>
    <property type="match status" value="1"/>
</dbReference>
<protein>
    <recommendedName>
        <fullName evidence="2">Phage nucleotide-binding protein</fullName>
    </recommendedName>
</protein>
<dbReference type="InterPro" id="IPR025662">
    <property type="entry name" value="Sigma_54_int_dom_ATP-bd_1"/>
</dbReference>
<dbReference type="AlphaFoldDB" id="A0A0F9NK85"/>
<sequence length="238" mass="27633">MANTKDITTKNLKFRMMVYGDSGTGKTTFLSTFPNLYIFDFDVGVLSIRGKDVEYDIYYDEDITHPTAYKKFEKKLDEFFKDCPYATIGIDSFTTLQRAMMNQVQFLNIKHVGKNLSQEEWGIVIGRIERLFYKLISTPVHLVVTAHEIVTEDPISGEITNRPLVYGKKLPGMIPLWFGEVYRTQIVIDKDRKRQYKILTAATRRYMAKSRLGCFSELETPDYKVLMKKIKEEGDESK</sequence>
<organism evidence="1">
    <name type="scientific">marine sediment metagenome</name>
    <dbReference type="NCBI Taxonomy" id="412755"/>
    <lineage>
        <taxon>unclassified sequences</taxon>
        <taxon>metagenomes</taxon>
        <taxon>ecological metagenomes</taxon>
    </lineage>
</organism>